<reference evidence="2" key="1">
    <citation type="submission" date="2020-11" db="EMBL/GenBank/DDBJ databases">
        <title>Novosphingobium aureum sp. nov., a marine bacterium isolated from sediment of a salt flat.</title>
        <authorList>
            <person name="Yoo Y."/>
            <person name="Kim J.-J."/>
        </authorList>
    </citation>
    <scope>NUCLEOTIDE SEQUENCE</scope>
    <source>
        <strain evidence="2">YJ-S2-02</strain>
    </source>
</reference>
<evidence type="ECO:0000313" key="3">
    <source>
        <dbReference type="Proteomes" id="UP000617634"/>
    </source>
</evidence>
<keyword evidence="3" id="KW-1185">Reference proteome</keyword>
<protein>
    <submittedName>
        <fullName evidence="2">Pyridoxamine 5'-phosphate oxidase family protein</fullName>
    </submittedName>
</protein>
<feature type="domain" description="General stress protein FMN-binding split barrel" evidence="1">
    <location>
        <begin position="7"/>
        <end position="126"/>
    </location>
</feature>
<dbReference type="Proteomes" id="UP000617634">
    <property type="component" value="Unassembled WGS sequence"/>
</dbReference>
<gene>
    <name evidence="2" type="ORF">I5E68_04645</name>
</gene>
<dbReference type="AlphaFoldDB" id="A0A931HA79"/>
<proteinExistence type="predicted"/>
<dbReference type="Pfam" id="PF16242">
    <property type="entry name" value="Pyrid_ox_like"/>
    <property type="match status" value="1"/>
</dbReference>
<comment type="caution">
    <text evidence="2">The sequence shown here is derived from an EMBL/GenBank/DDBJ whole genome shotgun (WGS) entry which is preliminary data.</text>
</comment>
<dbReference type="PANTHER" id="PTHR34818:SF1">
    <property type="entry name" value="PROTEIN BLI-3"/>
    <property type="match status" value="1"/>
</dbReference>
<accession>A0A931HA79</accession>
<dbReference type="InterPro" id="IPR038725">
    <property type="entry name" value="YdaG_split_barrel_FMN-bd"/>
</dbReference>
<evidence type="ECO:0000313" key="2">
    <source>
        <dbReference type="EMBL" id="MBH0112242.1"/>
    </source>
</evidence>
<name>A0A931HA79_9SPHN</name>
<sequence length="154" mass="17062">MDKKVQETFWKAFASSPFIMMRLQGASGHAEPMTAMLDKSAHHTIWFFARRDNRIASGGPAMGQVMTKGHDVFACLSGSIVEEADAARRKDMWNNAVEAWFPDGKDDPDVMLLRFDIADGEVWTSEFGLKNTYKLMTGKPIDADEAGHHALGAV</sequence>
<evidence type="ECO:0000259" key="1">
    <source>
        <dbReference type="Pfam" id="PF16242"/>
    </source>
</evidence>
<dbReference type="RefSeq" id="WP_197161217.1">
    <property type="nucleotide sequence ID" value="NZ_JADZGI010000001.1"/>
</dbReference>
<dbReference type="SUPFAM" id="SSF50475">
    <property type="entry name" value="FMN-binding split barrel"/>
    <property type="match status" value="1"/>
</dbReference>
<dbReference type="PANTHER" id="PTHR34818">
    <property type="entry name" value="PROTEIN BLI-3"/>
    <property type="match status" value="1"/>
</dbReference>
<dbReference type="InterPro" id="IPR052917">
    <property type="entry name" value="Stress-Dev_Protein"/>
</dbReference>
<organism evidence="2 3">
    <name type="scientific">Novosphingobium aureum</name>
    <dbReference type="NCBI Taxonomy" id="2792964"/>
    <lineage>
        <taxon>Bacteria</taxon>
        <taxon>Pseudomonadati</taxon>
        <taxon>Pseudomonadota</taxon>
        <taxon>Alphaproteobacteria</taxon>
        <taxon>Sphingomonadales</taxon>
        <taxon>Sphingomonadaceae</taxon>
        <taxon>Novosphingobium</taxon>
    </lineage>
</organism>
<dbReference type="Gene3D" id="2.30.110.10">
    <property type="entry name" value="Electron Transport, Fmn-binding Protein, Chain A"/>
    <property type="match status" value="1"/>
</dbReference>
<dbReference type="InterPro" id="IPR012349">
    <property type="entry name" value="Split_barrel_FMN-bd"/>
</dbReference>
<dbReference type="EMBL" id="JADZGI010000001">
    <property type="protein sequence ID" value="MBH0112242.1"/>
    <property type="molecule type" value="Genomic_DNA"/>
</dbReference>